<keyword evidence="5 8" id="KW-1133">Transmembrane helix</keyword>
<dbReference type="EMBL" id="GEDC01025692">
    <property type="protein sequence ID" value="JAS11606.1"/>
    <property type="molecule type" value="Transcribed_RNA"/>
</dbReference>
<reference evidence="9" key="1">
    <citation type="submission" date="2015-12" db="EMBL/GenBank/DDBJ databases">
        <title>De novo transcriptome assembly of four potential Pierce s Disease insect vectors from Arizona vineyards.</title>
        <authorList>
            <person name="Tassone E.E."/>
        </authorList>
    </citation>
    <scope>NUCLEOTIDE SEQUENCE</scope>
</reference>
<evidence type="ECO:0008006" key="10">
    <source>
        <dbReference type="Google" id="ProtNLM"/>
    </source>
</evidence>
<accession>A0A1B6CDS3</accession>
<evidence type="ECO:0000256" key="5">
    <source>
        <dbReference type="ARBA" id="ARBA00022989"/>
    </source>
</evidence>
<evidence type="ECO:0000256" key="6">
    <source>
        <dbReference type="ARBA" id="ARBA00023136"/>
    </source>
</evidence>
<evidence type="ECO:0000256" key="8">
    <source>
        <dbReference type="SAM" id="Phobius"/>
    </source>
</evidence>
<dbReference type="PANTHER" id="PTHR11923">
    <property type="entry name" value="SCAVENGER RECEPTOR CLASS B TYPE-1 SR-B1"/>
    <property type="match status" value="1"/>
</dbReference>
<comment type="subcellular location">
    <subcellularLocation>
        <location evidence="1">Cell membrane</location>
    </subcellularLocation>
</comment>
<dbReference type="GO" id="GO:0005737">
    <property type="term" value="C:cytoplasm"/>
    <property type="evidence" value="ECO:0007669"/>
    <property type="project" value="TreeGrafter"/>
</dbReference>
<dbReference type="InterPro" id="IPR002159">
    <property type="entry name" value="CD36_fam"/>
</dbReference>
<keyword evidence="7" id="KW-0325">Glycoprotein</keyword>
<dbReference type="GO" id="GO:0005886">
    <property type="term" value="C:plasma membrane"/>
    <property type="evidence" value="ECO:0007669"/>
    <property type="project" value="UniProtKB-SubCell"/>
</dbReference>
<keyword evidence="6 8" id="KW-0472">Membrane</keyword>
<keyword evidence="3" id="KW-1003">Cell membrane</keyword>
<feature type="transmembrane region" description="Helical" evidence="8">
    <location>
        <begin position="530"/>
        <end position="552"/>
    </location>
</feature>
<protein>
    <recommendedName>
        <fullName evidence="10">Scavenger receptor class B member 1</fullName>
    </recommendedName>
</protein>
<comment type="similarity">
    <text evidence="2">Belongs to the CD36 family.</text>
</comment>
<evidence type="ECO:0000256" key="1">
    <source>
        <dbReference type="ARBA" id="ARBA00004236"/>
    </source>
</evidence>
<evidence type="ECO:0000256" key="4">
    <source>
        <dbReference type="ARBA" id="ARBA00022692"/>
    </source>
</evidence>
<evidence type="ECO:0000256" key="3">
    <source>
        <dbReference type="ARBA" id="ARBA00022475"/>
    </source>
</evidence>
<dbReference type="PANTHER" id="PTHR11923:SF104">
    <property type="entry name" value="FI07620P"/>
    <property type="match status" value="1"/>
</dbReference>
<evidence type="ECO:0000256" key="2">
    <source>
        <dbReference type="ARBA" id="ARBA00010532"/>
    </source>
</evidence>
<proteinExistence type="inferred from homology"/>
<evidence type="ECO:0000313" key="9">
    <source>
        <dbReference type="EMBL" id="JAS11606.1"/>
    </source>
</evidence>
<dbReference type="PRINTS" id="PR01609">
    <property type="entry name" value="CD36FAMILY"/>
</dbReference>
<sequence>MPGESRRIVFPEDVWIRRFSVSEGQSMLLRAESDVSDTADTQRNLLSKEGSVLPRFSIEDPVKLRALKGSASLKHYKGYLKLTLCGFILMALAYTIYIVDPLEFAKTKYMNIEEGTFLYSLWQKPPVKIFIKVFIFNVTNAKEFLMKKDLKLKVHEIGPYVYSEQLVNTNVTFNNNHTVSYRPIRTLRFEPGLSVGNPMEDLITVSNIPFLGITSMLHNSSMTLNLGLSGIVSFLDTQPFVDVSVHDFLWGYDEQLVKLASKILPNWITFPKFGLLDRLLDEGNNTVTMHVADKSKKDVNKKLYSIDQMNGYPGLPQWGYKSGYNRTTCNNVQGAFEGYVYPRHISPNDTFFLYRKSFCRTLPLVYNKSGFSDRGIPVFIYKLAENALDSPIMNPDNACYCKNTNKPCLPSGLSDLSPCYYGIPVAISLPHFLRADPDLLNKVEGLRPDIEKHDTIVKVQPDLGFPIYVNTRVQLNLVVHKTKFTPRVKPFDNMVIPVFWLQVEMTQLPDSINHLLDLLVFIVPVLQKTIMWFLFLVGFSLLLIASIGYVWISQFFNNTSPLISKNMKKHEKLVNVSQMQIIPLTNVHSIARGR</sequence>
<feature type="transmembrane region" description="Helical" evidence="8">
    <location>
        <begin position="78"/>
        <end position="99"/>
    </location>
</feature>
<gene>
    <name evidence="9" type="ORF">g.27122</name>
</gene>
<dbReference type="Pfam" id="PF01130">
    <property type="entry name" value="CD36"/>
    <property type="match status" value="1"/>
</dbReference>
<keyword evidence="4 8" id="KW-0812">Transmembrane</keyword>
<dbReference type="GO" id="GO:0005044">
    <property type="term" value="F:scavenger receptor activity"/>
    <property type="evidence" value="ECO:0007669"/>
    <property type="project" value="TreeGrafter"/>
</dbReference>
<name>A0A1B6CDS3_9HEMI</name>
<dbReference type="AlphaFoldDB" id="A0A1B6CDS3"/>
<organism evidence="9">
    <name type="scientific">Clastoptera arizonana</name>
    <name type="common">Arizona spittle bug</name>
    <dbReference type="NCBI Taxonomy" id="38151"/>
    <lineage>
        <taxon>Eukaryota</taxon>
        <taxon>Metazoa</taxon>
        <taxon>Ecdysozoa</taxon>
        <taxon>Arthropoda</taxon>
        <taxon>Hexapoda</taxon>
        <taxon>Insecta</taxon>
        <taxon>Pterygota</taxon>
        <taxon>Neoptera</taxon>
        <taxon>Paraneoptera</taxon>
        <taxon>Hemiptera</taxon>
        <taxon>Auchenorrhyncha</taxon>
        <taxon>Cercopoidea</taxon>
        <taxon>Clastopteridae</taxon>
        <taxon>Clastoptera</taxon>
    </lineage>
</organism>
<evidence type="ECO:0000256" key="7">
    <source>
        <dbReference type="ARBA" id="ARBA00023180"/>
    </source>
</evidence>